<dbReference type="AlphaFoldDB" id="A0A382ELJ9"/>
<dbReference type="EMBL" id="UINC01044898">
    <property type="protein sequence ID" value="SVB50974.1"/>
    <property type="molecule type" value="Genomic_DNA"/>
</dbReference>
<proteinExistence type="predicted"/>
<name>A0A382ELJ9_9ZZZZ</name>
<protein>
    <submittedName>
        <fullName evidence="1">Uncharacterized protein</fullName>
    </submittedName>
</protein>
<organism evidence="1">
    <name type="scientific">marine metagenome</name>
    <dbReference type="NCBI Taxonomy" id="408172"/>
    <lineage>
        <taxon>unclassified sequences</taxon>
        <taxon>metagenomes</taxon>
        <taxon>ecological metagenomes</taxon>
    </lineage>
</organism>
<accession>A0A382ELJ9</accession>
<sequence>MSLIDFFTGKESSLRKTYHELDLDEARRAISQLRGEPNFLEFIKFRELQREEVIRQLQTHDVIESVNRHYMLSGKLESIDEELDFIQNLGQ</sequence>
<reference evidence="1" key="1">
    <citation type="submission" date="2018-05" db="EMBL/GenBank/DDBJ databases">
        <authorList>
            <person name="Lanie J.A."/>
            <person name="Ng W.-L."/>
            <person name="Kazmierczak K.M."/>
            <person name="Andrzejewski T.M."/>
            <person name="Davidsen T.M."/>
            <person name="Wayne K.J."/>
            <person name="Tettelin H."/>
            <person name="Glass J.I."/>
            <person name="Rusch D."/>
            <person name="Podicherti R."/>
            <person name="Tsui H.-C.T."/>
            <person name="Winkler M.E."/>
        </authorList>
    </citation>
    <scope>NUCLEOTIDE SEQUENCE</scope>
</reference>
<gene>
    <name evidence="1" type="ORF">METZ01_LOCUS203828</name>
</gene>
<evidence type="ECO:0000313" key="1">
    <source>
        <dbReference type="EMBL" id="SVB50974.1"/>
    </source>
</evidence>